<evidence type="ECO:0000256" key="1">
    <source>
        <dbReference type="ARBA" id="ARBA00004123"/>
    </source>
</evidence>
<dbReference type="Gene3D" id="1.25.10.10">
    <property type="entry name" value="Leucine-rich Repeat Variant"/>
    <property type="match status" value="1"/>
</dbReference>
<evidence type="ECO:0000313" key="7">
    <source>
        <dbReference type="Proteomes" id="UP000008743"/>
    </source>
</evidence>
<dbReference type="SUPFAM" id="SSF48371">
    <property type="entry name" value="ARM repeat"/>
    <property type="match status" value="1"/>
</dbReference>
<dbReference type="RefSeq" id="XP_004349061.1">
    <property type="nucleotide sequence ID" value="XM_004349011.2"/>
</dbReference>
<protein>
    <recommendedName>
        <fullName evidence="8">Importin N-terminal domain-containing protein</fullName>
    </recommendedName>
</protein>
<name>A0A0D2VM11_CAPO3</name>
<comment type="subcellular location">
    <subcellularLocation>
        <location evidence="1">Nucleus</location>
    </subcellularLocation>
</comment>
<evidence type="ECO:0000313" key="6">
    <source>
        <dbReference type="EMBL" id="KJE91127.1"/>
    </source>
</evidence>
<dbReference type="PANTHER" id="PTHR12363:SF33">
    <property type="entry name" value="IMPORTIN-13"/>
    <property type="match status" value="1"/>
</dbReference>
<evidence type="ECO:0000256" key="4">
    <source>
        <dbReference type="ARBA" id="ARBA00023242"/>
    </source>
</evidence>
<keyword evidence="7" id="KW-1185">Reference proteome</keyword>
<evidence type="ECO:0000256" key="2">
    <source>
        <dbReference type="ARBA" id="ARBA00007991"/>
    </source>
</evidence>
<dbReference type="InterPro" id="IPR011989">
    <property type="entry name" value="ARM-like"/>
</dbReference>
<evidence type="ECO:0000256" key="3">
    <source>
        <dbReference type="ARBA" id="ARBA00022448"/>
    </source>
</evidence>
<dbReference type="OrthoDB" id="435593at2759"/>
<dbReference type="InterPro" id="IPR016024">
    <property type="entry name" value="ARM-type_fold"/>
</dbReference>
<dbReference type="GO" id="GO:0005634">
    <property type="term" value="C:nucleus"/>
    <property type="evidence" value="ECO:0007669"/>
    <property type="project" value="UniProtKB-SubCell"/>
</dbReference>
<dbReference type="Proteomes" id="UP000008743">
    <property type="component" value="Unassembled WGS sequence"/>
</dbReference>
<dbReference type="GO" id="GO:0005737">
    <property type="term" value="C:cytoplasm"/>
    <property type="evidence" value="ECO:0007669"/>
    <property type="project" value="TreeGrafter"/>
</dbReference>
<proteinExistence type="inferred from homology"/>
<accession>A0A0D2VM11</accession>
<dbReference type="InterPro" id="IPR057941">
    <property type="entry name" value="TPR_TNPO3_IPO13_2nd"/>
</dbReference>
<reference evidence="7" key="1">
    <citation type="submission" date="2011-02" db="EMBL/GenBank/DDBJ databases">
        <title>The Genome Sequence of Capsaspora owczarzaki ATCC 30864.</title>
        <authorList>
            <person name="Russ C."/>
            <person name="Cuomo C."/>
            <person name="Burger G."/>
            <person name="Gray M.W."/>
            <person name="Holland P.W.H."/>
            <person name="King N."/>
            <person name="Lang F.B.F."/>
            <person name="Roger A.J."/>
            <person name="Ruiz-Trillo I."/>
            <person name="Young S.K."/>
            <person name="Zeng Q."/>
            <person name="Gargeya S."/>
            <person name="Alvarado L."/>
            <person name="Berlin A."/>
            <person name="Chapman S.B."/>
            <person name="Chen Z."/>
            <person name="Freedman E."/>
            <person name="Gellesch M."/>
            <person name="Goldberg J."/>
            <person name="Griggs A."/>
            <person name="Gujja S."/>
            <person name="Heilman E."/>
            <person name="Heiman D."/>
            <person name="Howarth C."/>
            <person name="Mehta T."/>
            <person name="Neiman D."/>
            <person name="Pearson M."/>
            <person name="Roberts A."/>
            <person name="Saif S."/>
            <person name="Shea T."/>
            <person name="Shenoy N."/>
            <person name="Sisk P."/>
            <person name="Stolte C."/>
            <person name="Sykes S."/>
            <person name="White J."/>
            <person name="Yandava C."/>
            <person name="Haas B."/>
            <person name="Nusbaum C."/>
            <person name="Birren B."/>
        </authorList>
    </citation>
    <scope>NUCLEOTIDE SEQUENCE</scope>
    <source>
        <strain evidence="7">ATCC 30864</strain>
    </source>
</reference>
<dbReference type="InParanoid" id="A0A0D2VM11"/>
<dbReference type="InterPro" id="IPR051345">
    <property type="entry name" value="Importin_beta-like_NTR"/>
</dbReference>
<organism evidence="6 7">
    <name type="scientific">Capsaspora owczarzaki (strain ATCC 30864)</name>
    <dbReference type="NCBI Taxonomy" id="595528"/>
    <lineage>
        <taxon>Eukaryota</taxon>
        <taxon>Filasterea</taxon>
        <taxon>Capsaspora</taxon>
    </lineage>
</organism>
<evidence type="ECO:0000256" key="5">
    <source>
        <dbReference type="SAM" id="MobiDB-lite"/>
    </source>
</evidence>
<dbReference type="STRING" id="595528.A0A0D2VM11"/>
<sequence length="1412" mass="149590">MDGAALALVDAEFRAALEIAFSGGALRNRVAHTSSSASPAPLAGLGPQQAAGSSAMELERALGYLAQFQANDAAWSSCVSLLQAYAPHFLQILAAVVDSASSASSASAAQPSSVSAALARLRSINMGVEAYMCVTAAQMLKNKVRLQAAGIAPDALNMITQNLAQLVGLYRNGPSTVRTQLLVALADCAIASGNVTAVLESLLRDFGSDMLQDSFLQTIETAGFLVDPVYIAQQRLGSLDESVSTALLDQLLSAPCMVDLLIKIAEEASPMNTALPDHVRSAATEALTVAFPEVMVLLGKTASLGTLALAISAAVASQPAESIMPTPLAATLGSIVRSLSVGGELATATLTCLRLWLQLCKLPSPYTLDQSLFTAFPAFAFPFAILQQHPELLDPASDTIKALCSATSHVARYRPWVAELLPRILRLVDLYRESVAEDDGDMSNAVIRILAGAADSYIDMLSSIATYTGSVANQPDSSVVAVDEIGDVLEEWQFASATALVDAVLECSFHPDSEAASLTFAFWHQLADAVSSRADRLLLPRLGFLLTSLVSHMASADPLVEEDDSVDPASAMEKRAVGTARELLDPSSSFREFRIDAQDLMSFVTRSVVDADTCCLHLMHLLAQHVDATFLLDDASRASHSGQNEPAQLVPSITSSSAFSVQLLLAATSTPVPYSSPFATSDAGRPILLAGCSWVEAALYGLAGLAPHLSFKRNPVPLDSLVQSCVALLNNVQSVGAAGVDVALYTTILRLFAALKTWIARNLPDELLAGLMQTLIRFVLQRENSVVTSLAANCIAKISIGCSEQKRSLLSFVEVLMQVIDSTEITMAMDPRSVVQLVKAVISVAAAGQGSAAGNNELCSQLFASISSAIIGQIAQHPILTGDVRSTRLIGRRTQRQQQQRHQQAHNRIPNNSVVVLDDDDDDDENGSLSHVQEATTKGAGIDDQQAPSHEDMAVLLSRLKAVFKESAPVSSTLLSSASHPCIPVLTESWPLLLQIIHVALPSLSENRRVVTAAFGTQLVSSSLLSITAAEKLVTKACRCLIAALKALQARRLLFVSVIARKLAEVLANPLQASLLEAQQQFGDALNPIAAQMLASHLWCPMDCVLDLVMELVATVPSFTDALVDPGMMSEGPTELLDALASLVDRVVHIVASIPRVGDAAMLSDAQAVIKTLRLVTRCILDSRLCVYVLCSGVVEGVAQFNALLAAIRLGFAALAVDDRQLTLEVLQFVGPLLDLVQIAVDSQYGTQSSMLKQSSSSLISPSVMIAVANQMASLMAAAGNVCQVVVSPTIANSVASDSSQLSTLGLLVTTLLHGLIQASRWRVEHTGLVTEALFKCARLDKALVLQLAQAHVATMLEQQQQEQSQHAGSLGGASQVAAITDAAIATLTSAEDEDEWDTELRKLASLRHARF</sequence>
<keyword evidence="4" id="KW-0539">Nucleus</keyword>
<dbReference type="GO" id="GO:0006606">
    <property type="term" value="P:protein import into nucleus"/>
    <property type="evidence" value="ECO:0007669"/>
    <property type="project" value="TreeGrafter"/>
</dbReference>
<dbReference type="PANTHER" id="PTHR12363">
    <property type="entry name" value="TRANSPORTIN 3 AND IMPORTIN 13"/>
    <property type="match status" value="1"/>
</dbReference>
<feature type="compositionally biased region" description="Polar residues" evidence="5">
    <location>
        <begin position="927"/>
        <end position="936"/>
    </location>
</feature>
<feature type="compositionally biased region" description="Acidic residues" evidence="5">
    <location>
        <begin position="917"/>
        <end position="926"/>
    </location>
</feature>
<comment type="similarity">
    <text evidence="2">Belongs to the importin beta family.</text>
</comment>
<gene>
    <name evidence="6" type="ORF">CAOG_002311</name>
</gene>
<evidence type="ECO:0008006" key="8">
    <source>
        <dbReference type="Google" id="ProtNLM"/>
    </source>
</evidence>
<feature type="region of interest" description="Disordered" evidence="5">
    <location>
        <begin position="891"/>
        <end position="947"/>
    </location>
</feature>
<dbReference type="EMBL" id="KE346362">
    <property type="protein sequence ID" value="KJE91127.1"/>
    <property type="molecule type" value="Genomic_DNA"/>
</dbReference>
<keyword evidence="3" id="KW-0813">Transport</keyword>
<dbReference type="Pfam" id="PF24138">
    <property type="entry name" value="TPR_TNPO3_IPO13_2nd"/>
    <property type="match status" value="1"/>
</dbReference>